<name>A0A1V8SBE7_9PEZI</name>
<evidence type="ECO:0000256" key="8">
    <source>
        <dbReference type="ARBA" id="ARBA00022741"/>
    </source>
</evidence>
<evidence type="ECO:0000256" key="11">
    <source>
        <dbReference type="ARBA" id="ARBA00023136"/>
    </source>
</evidence>
<keyword evidence="10" id="KW-1133">Transmembrane helix</keyword>
<dbReference type="PANTHER" id="PTHR23033:SF47">
    <property type="entry name" value="APPLE DOMAIN-CONTAINING PROTEIN-RELATED"/>
    <property type="match status" value="1"/>
</dbReference>
<keyword evidence="11" id="KW-0472">Membrane</keyword>
<evidence type="ECO:0000256" key="2">
    <source>
        <dbReference type="ARBA" id="ARBA00004922"/>
    </source>
</evidence>
<dbReference type="PANTHER" id="PTHR23033">
    <property type="entry name" value="BETA1,3-GALACTOSYLTRANSFERASE"/>
    <property type="match status" value="1"/>
</dbReference>
<reference evidence="14" key="1">
    <citation type="submission" date="2017-03" db="EMBL/GenBank/DDBJ databases">
        <title>Genomes of endolithic fungi from Antarctica.</title>
        <authorList>
            <person name="Coleine C."/>
            <person name="Masonjones S."/>
            <person name="Stajich J.E."/>
        </authorList>
    </citation>
    <scope>NUCLEOTIDE SEQUENCE [LARGE SCALE GENOMIC DNA]</scope>
    <source>
        <strain evidence="14">CCFEE 5527</strain>
    </source>
</reference>
<evidence type="ECO:0000313" key="14">
    <source>
        <dbReference type="Proteomes" id="UP000192596"/>
    </source>
</evidence>
<dbReference type="GO" id="GO:0000166">
    <property type="term" value="F:nucleotide binding"/>
    <property type="evidence" value="ECO:0007669"/>
    <property type="project" value="UniProtKB-KW"/>
</dbReference>
<feature type="domain" description="Fringe-like glycosyltransferase" evidence="12">
    <location>
        <begin position="172"/>
        <end position="243"/>
    </location>
</feature>
<evidence type="ECO:0000256" key="10">
    <source>
        <dbReference type="ARBA" id="ARBA00022989"/>
    </source>
</evidence>
<dbReference type="AlphaFoldDB" id="A0A1V8SBE7"/>
<proteinExistence type="inferred from homology"/>
<keyword evidence="7" id="KW-0812">Transmembrane</keyword>
<keyword evidence="5" id="KW-0328">Glycosyltransferase</keyword>
<dbReference type="Gene3D" id="3.90.550.50">
    <property type="match status" value="1"/>
</dbReference>
<dbReference type="InParanoid" id="A0A1V8SBE7"/>
<evidence type="ECO:0000256" key="9">
    <source>
        <dbReference type="ARBA" id="ARBA00022968"/>
    </source>
</evidence>
<dbReference type="GO" id="GO:0016263">
    <property type="term" value="F:glycoprotein-N-acetylgalactosamine 3-beta-galactosyltransferase activity"/>
    <property type="evidence" value="ECO:0007669"/>
    <property type="project" value="UniProtKB-EC"/>
</dbReference>
<accession>A0A1V8SBE7</accession>
<dbReference type="STRING" id="1507870.A0A1V8SBE7"/>
<organism evidence="13 14">
    <name type="scientific">Cryoendolithus antarcticus</name>
    <dbReference type="NCBI Taxonomy" id="1507870"/>
    <lineage>
        <taxon>Eukaryota</taxon>
        <taxon>Fungi</taxon>
        <taxon>Dikarya</taxon>
        <taxon>Ascomycota</taxon>
        <taxon>Pezizomycotina</taxon>
        <taxon>Dothideomycetes</taxon>
        <taxon>Dothideomycetidae</taxon>
        <taxon>Cladosporiales</taxon>
        <taxon>Cladosporiaceae</taxon>
        <taxon>Cryoendolithus</taxon>
    </lineage>
</organism>
<dbReference type="Proteomes" id="UP000192596">
    <property type="component" value="Unassembled WGS sequence"/>
</dbReference>
<evidence type="ECO:0000256" key="3">
    <source>
        <dbReference type="ARBA" id="ARBA00006462"/>
    </source>
</evidence>
<keyword evidence="14" id="KW-1185">Reference proteome</keyword>
<comment type="similarity">
    <text evidence="3">Belongs to the glycosyltransferase 31 family. Beta3-Gal-T subfamily.</text>
</comment>
<dbReference type="GO" id="GO:0016020">
    <property type="term" value="C:membrane"/>
    <property type="evidence" value="ECO:0007669"/>
    <property type="project" value="UniProtKB-SubCell"/>
</dbReference>
<evidence type="ECO:0000256" key="4">
    <source>
        <dbReference type="ARBA" id="ARBA00012557"/>
    </source>
</evidence>
<keyword evidence="8" id="KW-0547">Nucleotide-binding</keyword>
<evidence type="ECO:0000313" key="13">
    <source>
        <dbReference type="EMBL" id="OQN96240.1"/>
    </source>
</evidence>
<evidence type="ECO:0000259" key="12">
    <source>
        <dbReference type="Pfam" id="PF02434"/>
    </source>
</evidence>
<keyword evidence="6" id="KW-0808">Transferase</keyword>
<evidence type="ECO:0000256" key="1">
    <source>
        <dbReference type="ARBA" id="ARBA00004606"/>
    </source>
</evidence>
<comment type="caution">
    <text evidence="13">The sequence shown here is derived from an EMBL/GenBank/DDBJ whole genome shotgun (WGS) entry which is preliminary data.</text>
</comment>
<comment type="subcellular location">
    <subcellularLocation>
        <location evidence="1">Membrane</location>
        <topology evidence="1">Single-pass type II membrane protein</topology>
    </subcellularLocation>
</comment>
<dbReference type="InterPro" id="IPR026050">
    <property type="entry name" value="C1GALT1/C1GALT1_chp1"/>
</dbReference>
<evidence type="ECO:0000256" key="7">
    <source>
        <dbReference type="ARBA" id="ARBA00022692"/>
    </source>
</evidence>
<evidence type="ECO:0000256" key="6">
    <source>
        <dbReference type="ARBA" id="ARBA00022679"/>
    </source>
</evidence>
<gene>
    <name evidence="13" type="ORF">B0A48_17802</name>
</gene>
<evidence type="ECO:0000256" key="5">
    <source>
        <dbReference type="ARBA" id="ARBA00022676"/>
    </source>
</evidence>
<protein>
    <recommendedName>
        <fullName evidence="4">N-acetylgalactosaminide beta-1,3-galactosyltransferase</fullName>
        <ecNumber evidence="4">2.4.1.122</ecNumber>
    </recommendedName>
</protein>
<comment type="pathway">
    <text evidence="2">Protein modification; protein glycosylation.</text>
</comment>
<dbReference type="EC" id="2.4.1.122" evidence="4"/>
<dbReference type="Pfam" id="PF02434">
    <property type="entry name" value="Fringe"/>
    <property type="match status" value="1"/>
</dbReference>
<sequence length="482" mass="54342">MQWARRMLLAGVALAGALLMILIRLQHPSGWLLKQQRGKDGEEDLDSLTTQTRSRKDPCTKLKQLGIHKIAFVLKTGATEIHDKLSIHLLSLFACLRSGMDYAVYSDLAQRIGPAEVKDAVALVPYLAHDAHPEFRHYDAMKEHIRRGGDAKEMAGEAAWHLDKWKFLPMISESYHFIAEQDKQWVFFMEADTYVSPYNLLQWISRLNPHQPLYAGAQVVIGDTEFAHGGSGILMSGPAVLALRNEYLANQNHWEGIIAADCCGDKVVAEVLLAAKPPGPLHRSFPLIQGETLSSLDWSEIHWCRPAITWHHVDAAGIDKLWKFEHRFLRVADTNAIQPGITFAKYFDAFIFPRLEAAGYRLEGWDNLSGDWVFTSVENPREGQAEYNVAAQTAEACEHFCHAMPECVQWAWRLSSCRANKIVRLGWKFEGRPGMGSADDRIDRVGREGLEGAVAGWVKERVEEVRKRVGKCEGVDVWETGY</sequence>
<keyword evidence="9" id="KW-0735">Signal-anchor</keyword>
<dbReference type="EMBL" id="NAJO01000069">
    <property type="protein sequence ID" value="OQN96240.1"/>
    <property type="molecule type" value="Genomic_DNA"/>
</dbReference>
<dbReference type="OrthoDB" id="414175at2759"/>
<dbReference type="InterPro" id="IPR003378">
    <property type="entry name" value="Fringe-like_glycosylTrfase"/>
</dbReference>